<dbReference type="GO" id="GO:0098552">
    <property type="term" value="C:side of membrane"/>
    <property type="evidence" value="ECO:0007669"/>
    <property type="project" value="UniProtKB-KW"/>
</dbReference>
<dbReference type="InterPro" id="IPR012946">
    <property type="entry name" value="X8"/>
</dbReference>
<dbReference type="STRING" id="3827.A0A3Q7YFW3"/>
<keyword evidence="2" id="KW-0449">Lipoprotein</keyword>
<dbReference type="AlphaFoldDB" id="A0A3Q7YFW3"/>
<sequence length="183" mass="19144">MNLRSWQFVIFSLCIFFGSGLVKNTVVSADGGQWCVAKEGIPDVFLRLGIDYACGDGAVDCSAIILGGSCFTPANLRDHASYAFNSYYHAHPSPSNCVFGGISTLTNTDPSNGNCHYLSSSSDTSAPTPPGPPIPPGPPTFTQPGDVPAGATPIRSATTSTFLSLSTLFVCGLLVLLQTTNFI</sequence>
<feature type="domain" description="X8" evidence="6">
    <location>
        <begin position="33"/>
        <end position="117"/>
    </location>
</feature>
<feature type="compositionally biased region" description="Polar residues" evidence="4">
    <location>
        <begin position="116"/>
        <end position="126"/>
    </location>
</feature>
<dbReference type="OrthoDB" id="1073427at2759"/>
<keyword evidence="2" id="KW-0336">GPI-anchor</keyword>
<evidence type="ECO:0000259" key="6">
    <source>
        <dbReference type="SMART" id="SM00768"/>
    </source>
</evidence>
<dbReference type="GeneID" id="113787035"/>
<name>A0A3Q7YFW3_CICAR</name>
<reference evidence="7" key="1">
    <citation type="journal article" date="2013" name="Nat. Biotechnol.">
        <title>Draft genome sequence of chickpea (Cicer arietinum) provides a resource for trait improvement.</title>
        <authorList>
            <person name="Varshney R.K."/>
            <person name="Song C."/>
            <person name="Saxena R.K."/>
            <person name="Azam S."/>
            <person name="Yu S."/>
            <person name="Sharpe A.G."/>
            <person name="Cannon S."/>
            <person name="Baek J."/>
            <person name="Rosen B.D."/>
            <person name="Tar'an B."/>
            <person name="Millan T."/>
            <person name="Zhang X."/>
            <person name="Ramsay L.D."/>
            <person name="Iwata A."/>
            <person name="Wang Y."/>
            <person name="Nelson W."/>
            <person name="Farmer A.D."/>
            <person name="Gaur P.M."/>
            <person name="Soderlund C."/>
            <person name="Penmetsa R.V."/>
            <person name="Xu C."/>
            <person name="Bharti A.K."/>
            <person name="He W."/>
            <person name="Winter P."/>
            <person name="Zhao S."/>
            <person name="Hane J.K."/>
            <person name="Carrasquilla-Garcia N."/>
            <person name="Condie J.A."/>
            <person name="Upadhyaya H.D."/>
            <person name="Luo M.C."/>
            <person name="Thudi M."/>
            <person name="Gowda C.L."/>
            <person name="Singh N.P."/>
            <person name="Lichtenzveig J."/>
            <person name="Gali K.K."/>
            <person name="Rubio J."/>
            <person name="Nadarajan N."/>
            <person name="Dolezel J."/>
            <person name="Bansal K.C."/>
            <person name="Xu X."/>
            <person name="Edwards D."/>
            <person name="Zhang G."/>
            <person name="Kahl G."/>
            <person name="Gil J."/>
            <person name="Singh K.B."/>
            <person name="Datta S.K."/>
            <person name="Jackson S.A."/>
            <person name="Wang J."/>
            <person name="Cook D.R."/>
        </authorList>
    </citation>
    <scope>NUCLEOTIDE SEQUENCE [LARGE SCALE GENOMIC DNA]</scope>
    <source>
        <strain evidence="7">cv. CDC Frontier</strain>
    </source>
</reference>
<feature type="compositionally biased region" description="Pro residues" evidence="4">
    <location>
        <begin position="127"/>
        <end position="141"/>
    </location>
</feature>
<dbReference type="RefSeq" id="XP_027191190.1">
    <property type="nucleotide sequence ID" value="XM_027335389.1"/>
</dbReference>
<dbReference type="GO" id="GO:0005886">
    <property type="term" value="C:plasma membrane"/>
    <property type="evidence" value="ECO:0007669"/>
    <property type="project" value="UniProtKB-SubCell"/>
</dbReference>
<accession>A0A3Q7YFW3</accession>
<evidence type="ECO:0000256" key="5">
    <source>
        <dbReference type="SAM" id="SignalP"/>
    </source>
</evidence>
<evidence type="ECO:0000256" key="4">
    <source>
        <dbReference type="SAM" id="MobiDB-lite"/>
    </source>
</evidence>
<dbReference type="PaxDb" id="3827-XP_004504415.1"/>
<reference evidence="8" key="2">
    <citation type="submission" date="2025-08" db="UniProtKB">
        <authorList>
            <consortium name="RefSeq"/>
        </authorList>
    </citation>
    <scope>IDENTIFICATION</scope>
    <source>
        <tissue evidence="8">Etiolated seedlings</tissue>
    </source>
</reference>
<dbReference type="InterPro" id="IPR044788">
    <property type="entry name" value="X8_dom_prot"/>
</dbReference>
<keyword evidence="3 5" id="KW-0732">Signal</keyword>
<keyword evidence="7" id="KW-1185">Reference proteome</keyword>
<feature type="chain" id="PRO_5018758993" evidence="5">
    <location>
        <begin position="23"/>
        <end position="183"/>
    </location>
</feature>
<proteinExistence type="predicted"/>
<protein>
    <submittedName>
        <fullName evidence="8">PLASMODESMATA CALLOSE-BINDING PROTEIN 1-like</fullName>
    </submittedName>
</protein>
<feature type="signal peptide" evidence="5">
    <location>
        <begin position="1"/>
        <end position="22"/>
    </location>
</feature>
<dbReference type="SMART" id="SM00768">
    <property type="entry name" value="X8"/>
    <property type="match status" value="1"/>
</dbReference>
<dbReference type="Proteomes" id="UP000087171">
    <property type="component" value="Chromosome Ca6"/>
</dbReference>
<dbReference type="Pfam" id="PF07983">
    <property type="entry name" value="X8"/>
    <property type="match status" value="1"/>
</dbReference>
<evidence type="ECO:0000256" key="1">
    <source>
        <dbReference type="ARBA" id="ARBA00004609"/>
    </source>
</evidence>
<evidence type="ECO:0000256" key="2">
    <source>
        <dbReference type="ARBA" id="ARBA00022622"/>
    </source>
</evidence>
<dbReference type="PANTHER" id="PTHR31044:SF127">
    <property type="entry name" value="X8 DOMAIN-CONTAINING PROTEIN"/>
    <property type="match status" value="1"/>
</dbReference>
<keyword evidence="2" id="KW-0472">Membrane</keyword>
<comment type="subcellular location">
    <subcellularLocation>
        <location evidence="1">Cell membrane</location>
        <topology evidence="1">Lipid-anchor</topology>
        <topology evidence="1">GPI-anchor</topology>
    </subcellularLocation>
</comment>
<evidence type="ECO:0000256" key="3">
    <source>
        <dbReference type="ARBA" id="ARBA00022729"/>
    </source>
</evidence>
<evidence type="ECO:0000313" key="7">
    <source>
        <dbReference type="Proteomes" id="UP000087171"/>
    </source>
</evidence>
<feature type="region of interest" description="Disordered" evidence="4">
    <location>
        <begin position="116"/>
        <end position="152"/>
    </location>
</feature>
<keyword evidence="2" id="KW-0325">Glycoprotein</keyword>
<dbReference type="PANTHER" id="PTHR31044">
    <property type="entry name" value="BETA-1,3 GLUCANASE"/>
    <property type="match status" value="1"/>
</dbReference>
<dbReference type="GO" id="GO:0009506">
    <property type="term" value="C:plasmodesma"/>
    <property type="evidence" value="ECO:0007669"/>
    <property type="project" value="UniProtKB-ARBA"/>
</dbReference>
<evidence type="ECO:0000313" key="8">
    <source>
        <dbReference type="RefSeq" id="XP_027191190.1"/>
    </source>
</evidence>
<gene>
    <name evidence="8" type="primary">LOC113787035</name>
</gene>
<dbReference type="Gene3D" id="1.20.58.1040">
    <property type="match status" value="1"/>
</dbReference>
<organism evidence="7 8">
    <name type="scientific">Cicer arietinum</name>
    <name type="common">Chickpea</name>
    <name type="synonym">Garbanzo</name>
    <dbReference type="NCBI Taxonomy" id="3827"/>
    <lineage>
        <taxon>Eukaryota</taxon>
        <taxon>Viridiplantae</taxon>
        <taxon>Streptophyta</taxon>
        <taxon>Embryophyta</taxon>
        <taxon>Tracheophyta</taxon>
        <taxon>Spermatophyta</taxon>
        <taxon>Magnoliopsida</taxon>
        <taxon>eudicotyledons</taxon>
        <taxon>Gunneridae</taxon>
        <taxon>Pentapetalae</taxon>
        <taxon>rosids</taxon>
        <taxon>fabids</taxon>
        <taxon>Fabales</taxon>
        <taxon>Fabaceae</taxon>
        <taxon>Papilionoideae</taxon>
        <taxon>50 kb inversion clade</taxon>
        <taxon>NPAAA clade</taxon>
        <taxon>Hologalegina</taxon>
        <taxon>IRL clade</taxon>
        <taxon>Cicereae</taxon>
        <taxon>Cicer</taxon>
    </lineage>
</organism>
<dbReference type="KEGG" id="cam:113787035"/>